<dbReference type="InterPro" id="IPR036388">
    <property type="entry name" value="WH-like_DNA-bd_sf"/>
</dbReference>
<evidence type="ECO:0000313" key="8">
    <source>
        <dbReference type="Proteomes" id="UP000256629"/>
    </source>
</evidence>
<dbReference type="NCBIfam" id="TIGR02937">
    <property type="entry name" value="sigma70-ECF"/>
    <property type="match status" value="1"/>
</dbReference>
<feature type="domain" description="RNA polymerase sigma-70 region 2" evidence="5">
    <location>
        <begin position="21"/>
        <end position="85"/>
    </location>
</feature>
<keyword evidence="8" id="KW-1185">Reference proteome</keyword>
<dbReference type="Proteomes" id="UP000256629">
    <property type="component" value="Unassembled WGS sequence"/>
</dbReference>
<dbReference type="InterPro" id="IPR013325">
    <property type="entry name" value="RNA_pol_sigma_r2"/>
</dbReference>
<dbReference type="Pfam" id="PF04542">
    <property type="entry name" value="Sigma70_r2"/>
    <property type="match status" value="1"/>
</dbReference>
<organism evidence="7 8">
    <name type="scientific">Seonamhaeicola aphaedonensis</name>
    <dbReference type="NCBI Taxonomy" id="1461338"/>
    <lineage>
        <taxon>Bacteria</taxon>
        <taxon>Pseudomonadati</taxon>
        <taxon>Bacteroidota</taxon>
        <taxon>Flavobacteriia</taxon>
        <taxon>Flavobacteriales</taxon>
        <taxon>Flavobacteriaceae</taxon>
    </lineage>
</organism>
<dbReference type="Gene3D" id="1.10.1740.10">
    <property type="match status" value="1"/>
</dbReference>
<dbReference type="InterPro" id="IPR013249">
    <property type="entry name" value="RNA_pol_sigma70_r4_t2"/>
</dbReference>
<keyword evidence="3" id="KW-0731">Sigma factor</keyword>
<dbReference type="NCBIfam" id="TIGR02985">
    <property type="entry name" value="Sig70_bacteroi1"/>
    <property type="match status" value="1"/>
</dbReference>
<protein>
    <submittedName>
        <fullName evidence="7">RNA polymerase sigma-70 factor (ECF subfamily)</fullName>
    </submittedName>
</protein>
<name>A0A3D9HFT0_9FLAO</name>
<dbReference type="InterPro" id="IPR014327">
    <property type="entry name" value="RNA_pol_sigma70_bacteroid"/>
</dbReference>
<dbReference type="Pfam" id="PF08281">
    <property type="entry name" value="Sigma70_r4_2"/>
    <property type="match status" value="1"/>
</dbReference>
<dbReference type="GO" id="GO:0003677">
    <property type="term" value="F:DNA binding"/>
    <property type="evidence" value="ECO:0007669"/>
    <property type="project" value="InterPro"/>
</dbReference>
<dbReference type="EMBL" id="QRDX01000005">
    <property type="protein sequence ID" value="RED47836.1"/>
    <property type="molecule type" value="Genomic_DNA"/>
</dbReference>
<dbReference type="InterPro" id="IPR007627">
    <property type="entry name" value="RNA_pol_sigma70_r2"/>
</dbReference>
<evidence type="ECO:0000259" key="5">
    <source>
        <dbReference type="Pfam" id="PF04542"/>
    </source>
</evidence>
<comment type="similarity">
    <text evidence="1">Belongs to the sigma-70 factor family. ECF subfamily.</text>
</comment>
<dbReference type="SUPFAM" id="SSF88659">
    <property type="entry name" value="Sigma3 and sigma4 domains of RNA polymerase sigma factors"/>
    <property type="match status" value="1"/>
</dbReference>
<dbReference type="GO" id="GO:0006352">
    <property type="term" value="P:DNA-templated transcription initiation"/>
    <property type="evidence" value="ECO:0007669"/>
    <property type="project" value="InterPro"/>
</dbReference>
<keyword evidence="2" id="KW-0805">Transcription regulation</keyword>
<gene>
    <name evidence="7" type="ORF">DFQ02_10563</name>
</gene>
<feature type="domain" description="RNA polymerase sigma factor 70 region 4 type 2" evidence="6">
    <location>
        <begin position="120"/>
        <end position="172"/>
    </location>
</feature>
<reference evidence="7 8" key="1">
    <citation type="submission" date="2018-07" db="EMBL/GenBank/DDBJ databases">
        <title>Genomic Encyclopedia of Type Strains, Phase III (KMG-III): the genomes of soil and plant-associated and newly described type strains.</title>
        <authorList>
            <person name="Whitman W."/>
        </authorList>
    </citation>
    <scope>NUCLEOTIDE SEQUENCE [LARGE SCALE GENOMIC DNA]</scope>
    <source>
        <strain evidence="7 8">CECT 8487</strain>
    </source>
</reference>
<dbReference type="Gene3D" id="1.10.10.10">
    <property type="entry name" value="Winged helix-like DNA-binding domain superfamily/Winged helix DNA-binding domain"/>
    <property type="match status" value="1"/>
</dbReference>
<evidence type="ECO:0000313" key="7">
    <source>
        <dbReference type="EMBL" id="RED47836.1"/>
    </source>
</evidence>
<dbReference type="SUPFAM" id="SSF88946">
    <property type="entry name" value="Sigma2 domain of RNA polymerase sigma factors"/>
    <property type="match status" value="1"/>
</dbReference>
<dbReference type="GO" id="GO:0016987">
    <property type="term" value="F:sigma factor activity"/>
    <property type="evidence" value="ECO:0007669"/>
    <property type="project" value="UniProtKB-KW"/>
</dbReference>
<dbReference type="PANTHER" id="PTHR43133:SF46">
    <property type="entry name" value="RNA POLYMERASE SIGMA-70 FACTOR ECF SUBFAMILY"/>
    <property type="match status" value="1"/>
</dbReference>
<dbReference type="RefSeq" id="WP_116524204.1">
    <property type="nucleotide sequence ID" value="NZ_QRDX01000005.1"/>
</dbReference>
<dbReference type="InterPro" id="IPR013324">
    <property type="entry name" value="RNA_pol_sigma_r3/r4-like"/>
</dbReference>
<dbReference type="AlphaFoldDB" id="A0A3D9HFT0"/>
<evidence type="ECO:0000256" key="4">
    <source>
        <dbReference type="ARBA" id="ARBA00023163"/>
    </source>
</evidence>
<proteinExistence type="inferred from homology"/>
<dbReference type="InterPro" id="IPR014284">
    <property type="entry name" value="RNA_pol_sigma-70_dom"/>
</dbReference>
<evidence type="ECO:0000256" key="2">
    <source>
        <dbReference type="ARBA" id="ARBA00023015"/>
    </source>
</evidence>
<evidence type="ECO:0000259" key="6">
    <source>
        <dbReference type="Pfam" id="PF08281"/>
    </source>
</evidence>
<keyword evidence="4" id="KW-0804">Transcription</keyword>
<comment type="caution">
    <text evidence="7">The sequence shown here is derived from an EMBL/GenBank/DDBJ whole genome shotgun (WGS) entry which is preliminary data.</text>
</comment>
<accession>A0A3D9HFT0</accession>
<dbReference type="PANTHER" id="PTHR43133">
    <property type="entry name" value="RNA POLYMERASE ECF-TYPE SIGMA FACTO"/>
    <property type="match status" value="1"/>
</dbReference>
<evidence type="ECO:0000256" key="1">
    <source>
        <dbReference type="ARBA" id="ARBA00010641"/>
    </source>
</evidence>
<evidence type="ECO:0000256" key="3">
    <source>
        <dbReference type="ARBA" id="ARBA00023082"/>
    </source>
</evidence>
<dbReference type="InterPro" id="IPR039425">
    <property type="entry name" value="RNA_pol_sigma-70-like"/>
</dbReference>
<sequence>MNPREILFEIRNKNHLAFKELFQEHYFELVVYANQYLFDKGLSEDIVQDVYVCLWEKAETIEIKTSLKAYLYAMVRNQCLNKLKALKISYTDDVFILDYANKNVQTPYTLEDNNKQILYQRVLESIESLPNKMKLIVKLRFVNDYQYKEIANELNISVNTVKTQLKRAKVKLAQFVLFTTTFILTILQF</sequence>
<dbReference type="OrthoDB" id="9772248at2"/>
<dbReference type="CDD" id="cd06171">
    <property type="entry name" value="Sigma70_r4"/>
    <property type="match status" value="1"/>
</dbReference>